<dbReference type="GO" id="GO:0008270">
    <property type="term" value="F:zinc ion binding"/>
    <property type="evidence" value="ECO:0007669"/>
    <property type="project" value="UniProtKB-UniRule"/>
</dbReference>
<comment type="subcellular location">
    <subcellularLocation>
        <location evidence="11">Cytoplasm</location>
    </subcellularLocation>
</comment>
<dbReference type="NCBIfam" id="NF010894">
    <property type="entry name" value="PRK14301.1"/>
    <property type="match status" value="1"/>
</dbReference>
<feature type="domain" description="CR-type" evidence="14">
    <location>
        <begin position="135"/>
        <end position="213"/>
    </location>
</feature>
<feature type="binding site" evidence="11">
    <location>
        <position position="204"/>
    </location>
    <ligand>
        <name>Zn(2+)</name>
        <dbReference type="ChEBI" id="CHEBI:29105"/>
        <label>1</label>
    </ligand>
</feature>
<dbReference type="PROSITE" id="PS51188">
    <property type="entry name" value="ZF_CR"/>
    <property type="match status" value="1"/>
</dbReference>
<feature type="domain" description="J" evidence="13">
    <location>
        <begin position="5"/>
        <end position="70"/>
    </location>
</feature>
<dbReference type="PROSITE" id="PS50076">
    <property type="entry name" value="DNAJ_2"/>
    <property type="match status" value="1"/>
</dbReference>
<feature type="binding site" evidence="11">
    <location>
        <position position="148"/>
    </location>
    <ligand>
        <name>Zn(2+)</name>
        <dbReference type="ChEBI" id="CHEBI:29105"/>
        <label>1</label>
    </ligand>
</feature>
<evidence type="ECO:0000259" key="13">
    <source>
        <dbReference type="PROSITE" id="PS50076"/>
    </source>
</evidence>
<dbReference type="GO" id="GO:0006260">
    <property type="term" value="P:DNA replication"/>
    <property type="evidence" value="ECO:0007669"/>
    <property type="project" value="UniProtKB-KW"/>
</dbReference>
<keyword evidence="16" id="KW-1185">Reference proteome</keyword>
<keyword evidence="6 11" id="KW-0346">Stress response</keyword>
<dbReference type="PRINTS" id="PR00625">
    <property type="entry name" value="JDOMAIN"/>
</dbReference>
<evidence type="ECO:0000256" key="6">
    <source>
        <dbReference type="ARBA" id="ARBA00023016"/>
    </source>
</evidence>
<reference evidence="15 16" key="1">
    <citation type="submission" date="2020-05" db="EMBL/GenBank/DDBJ databases">
        <title>Draft genome sequence of Desulfovibrio sp. strain HN2T.</title>
        <authorList>
            <person name="Ueno A."/>
            <person name="Tamazawa S."/>
            <person name="Tamamura S."/>
            <person name="Murakami T."/>
            <person name="Kiyama T."/>
            <person name="Inomata H."/>
            <person name="Amano Y."/>
            <person name="Miyakawa K."/>
            <person name="Tamaki H."/>
            <person name="Naganuma T."/>
            <person name="Kaneko K."/>
        </authorList>
    </citation>
    <scope>NUCLEOTIDE SEQUENCE [LARGE SCALE GENOMIC DNA]</scope>
    <source>
        <strain evidence="15 16">HN2</strain>
    </source>
</reference>
<evidence type="ECO:0000256" key="4">
    <source>
        <dbReference type="ARBA" id="ARBA00022771"/>
    </source>
</evidence>
<feature type="binding site" evidence="11">
    <location>
        <position position="168"/>
    </location>
    <ligand>
        <name>Zn(2+)</name>
        <dbReference type="ChEBI" id="CHEBI:29105"/>
        <label>2</label>
    </ligand>
</feature>
<evidence type="ECO:0000256" key="9">
    <source>
        <dbReference type="ARBA" id="ARBA00061004"/>
    </source>
</evidence>
<dbReference type="EMBL" id="BLVO01000016">
    <property type="protein sequence ID" value="GFM34605.1"/>
    <property type="molecule type" value="Genomic_DNA"/>
</dbReference>
<dbReference type="CDD" id="cd10719">
    <property type="entry name" value="DnaJ_zf"/>
    <property type="match status" value="1"/>
</dbReference>
<evidence type="ECO:0000256" key="3">
    <source>
        <dbReference type="ARBA" id="ARBA00022737"/>
    </source>
</evidence>
<dbReference type="InterPro" id="IPR002939">
    <property type="entry name" value="DnaJ_C"/>
</dbReference>
<dbReference type="GO" id="GO:0031072">
    <property type="term" value="F:heat shock protein binding"/>
    <property type="evidence" value="ECO:0007669"/>
    <property type="project" value="InterPro"/>
</dbReference>
<dbReference type="PROSITE" id="PS00636">
    <property type="entry name" value="DNAJ_1"/>
    <property type="match status" value="1"/>
</dbReference>
<feature type="binding site" evidence="11">
    <location>
        <position position="201"/>
    </location>
    <ligand>
        <name>Zn(2+)</name>
        <dbReference type="ChEBI" id="CHEBI:29105"/>
        <label>1</label>
    </ligand>
</feature>
<evidence type="ECO:0000256" key="8">
    <source>
        <dbReference type="ARBA" id="ARBA00053423"/>
    </source>
</evidence>
<dbReference type="FunFam" id="1.10.287.110:FF:000034">
    <property type="entry name" value="Chaperone protein DnaJ"/>
    <property type="match status" value="1"/>
</dbReference>
<dbReference type="Pfam" id="PF01556">
    <property type="entry name" value="DnaJ_C"/>
    <property type="match status" value="1"/>
</dbReference>
<dbReference type="PANTHER" id="PTHR43096">
    <property type="entry name" value="DNAJ HOMOLOG 1, MITOCHONDRIAL-RELATED"/>
    <property type="match status" value="1"/>
</dbReference>
<dbReference type="GO" id="GO:0009408">
    <property type="term" value="P:response to heat"/>
    <property type="evidence" value="ECO:0007669"/>
    <property type="project" value="InterPro"/>
</dbReference>
<accession>A0A7J0BN93</accession>
<feature type="zinc finger region" description="CR-type" evidence="12">
    <location>
        <begin position="135"/>
        <end position="213"/>
    </location>
</feature>
<keyword evidence="1 11" id="KW-0235">DNA replication</keyword>
<dbReference type="InterPro" id="IPR036869">
    <property type="entry name" value="J_dom_sf"/>
</dbReference>
<comment type="caution">
    <text evidence="15">The sequence shown here is derived from an EMBL/GenBank/DDBJ whole genome shotgun (WGS) entry which is preliminary data.</text>
</comment>
<proteinExistence type="inferred from homology"/>
<dbReference type="FunFam" id="2.60.260.20:FF:000005">
    <property type="entry name" value="Chaperone protein dnaJ 1, mitochondrial"/>
    <property type="match status" value="1"/>
</dbReference>
<dbReference type="HAMAP" id="MF_01152">
    <property type="entry name" value="DnaJ"/>
    <property type="match status" value="1"/>
</dbReference>
<dbReference type="Pfam" id="PF00684">
    <property type="entry name" value="DnaJ_CXXCXGXG"/>
    <property type="match status" value="1"/>
</dbReference>
<gene>
    <name evidence="11 15" type="primary">dnaJ</name>
    <name evidence="15" type="ORF">DSM101010T_29700</name>
</gene>
<comment type="similarity">
    <text evidence="9 11">Belongs to the DnaJ family.</text>
</comment>
<dbReference type="GO" id="GO:0051082">
    <property type="term" value="F:unfolded protein binding"/>
    <property type="evidence" value="ECO:0007669"/>
    <property type="project" value="UniProtKB-UniRule"/>
</dbReference>
<feature type="repeat" description="CXXCXGXG motif" evidence="11">
    <location>
        <begin position="165"/>
        <end position="172"/>
    </location>
</feature>
<dbReference type="InterPro" id="IPR008971">
    <property type="entry name" value="HSP40/DnaJ_pept-bd"/>
</dbReference>
<dbReference type="CDD" id="cd06257">
    <property type="entry name" value="DnaJ"/>
    <property type="match status" value="1"/>
</dbReference>
<dbReference type="Gene3D" id="1.10.287.110">
    <property type="entry name" value="DnaJ domain"/>
    <property type="match status" value="1"/>
</dbReference>
<feature type="repeat" description="CXXCXGXG motif" evidence="11">
    <location>
        <begin position="201"/>
        <end position="208"/>
    </location>
</feature>
<feature type="binding site" evidence="11">
    <location>
        <position position="165"/>
    </location>
    <ligand>
        <name>Zn(2+)</name>
        <dbReference type="ChEBI" id="CHEBI:29105"/>
        <label>2</label>
    </ligand>
</feature>
<dbReference type="InterPro" id="IPR036410">
    <property type="entry name" value="HSP_DnaJ_Cys-rich_dom_sf"/>
</dbReference>
<dbReference type="SUPFAM" id="SSF49493">
    <property type="entry name" value="HSP40/DnaJ peptide-binding domain"/>
    <property type="match status" value="2"/>
</dbReference>
<feature type="repeat" description="CXXCXGXG motif" evidence="11">
    <location>
        <begin position="148"/>
        <end position="155"/>
    </location>
</feature>
<evidence type="ECO:0000313" key="16">
    <source>
        <dbReference type="Proteomes" id="UP000503840"/>
    </source>
</evidence>
<dbReference type="Gene3D" id="2.60.260.20">
    <property type="entry name" value="Urease metallochaperone UreE, N-terminal domain"/>
    <property type="match status" value="2"/>
</dbReference>
<protein>
    <recommendedName>
        <fullName evidence="10 11">Chaperone protein DnaJ</fullName>
    </recommendedName>
</protein>
<keyword evidence="7 11" id="KW-0143">Chaperone</keyword>
<comment type="domain">
    <text evidence="11">The J domain is necessary and sufficient to stimulate DnaK ATPase activity. Zinc center 1 plays an important role in the autonomous, DnaK-independent chaperone activity of DnaJ. Zinc center 2 is essential for interaction with DnaK and for DnaJ activity.</text>
</comment>
<dbReference type="Gene3D" id="2.10.230.10">
    <property type="entry name" value="Heat shock protein DnaJ, cysteine-rich domain"/>
    <property type="match status" value="1"/>
</dbReference>
<dbReference type="NCBIfam" id="TIGR02349">
    <property type="entry name" value="DnaJ_bact"/>
    <property type="match status" value="1"/>
</dbReference>
<dbReference type="GO" id="GO:0005737">
    <property type="term" value="C:cytoplasm"/>
    <property type="evidence" value="ECO:0007669"/>
    <property type="project" value="UniProtKB-SubCell"/>
</dbReference>
<comment type="function">
    <text evidence="8 11">Participates actively in the response to hyperosmotic and heat shock by preventing the aggregation of stress-denatured proteins and by disaggregating proteins, also in an autonomous, DnaK-independent fashion. Unfolded proteins bind initially to DnaJ; upon interaction with the DnaJ-bound protein, DnaK hydrolyzes its bound ATP, resulting in the formation of a stable complex. GrpE releases ADP from DnaK; ATP binding to DnaK triggers the release of the substrate protein, thus completing the reaction cycle. Several rounds of ATP-dependent interactions between DnaJ, DnaK and GrpE are required for fully efficient folding. Also involved, together with DnaK and GrpE, in the DNA replication of plasmids through activation of initiation proteins.</text>
</comment>
<feature type="binding site" evidence="11">
    <location>
        <position position="151"/>
    </location>
    <ligand>
        <name>Zn(2+)</name>
        <dbReference type="ChEBI" id="CHEBI:29105"/>
        <label>1</label>
    </ligand>
</feature>
<dbReference type="InterPro" id="IPR018253">
    <property type="entry name" value="DnaJ_domain_CS"/>
</dbReference>
<dbReference type="GO" id="GO:0005524">
    <property type="term" value="F:ATP binding"/>
    <property type="evidence" value="ECO:0007669"/>
    <property type="project" value="InterPro"/>
</dbReference>
<organism evidence="15 16">
    <name type="scientific">Desulfovibrio subterraneus</name>
    <dbReference type="NCBI Taxonomy" id="2718620"/>
    <lineage>
        <taxon>Bacteria</taxon>
        <taxon>Pseudomonadati</taxon>
        <taxon>Thermodesulfobacteriota</taxon>
        <taxon>Desulfovibrionia</taxon>
        <taxon>Desulfovibrionales</taxon>
        <taxon>Desulfovibrionaceae</taxon>
        <taxon>Desulfovibrio</taxon>
    </lineage>
</organism>
<keyword evidence="2 11" id="KW-0479">Metal-binding</keyword>
<evidence type="ECO:0000256" key="1">
    <source>
        <dbReference type="ARBA" id="ARBA00022705"/>
    </source>
</evidence>
<dbReference type="AlphaFoldDB" id="A0A7J0BN93"/>
<dbReference type="RefSeq" id="WP_174406282.1">
    <property type="nucleotide sequence ID" value="NZ_BLVO01000016.1"/>
</dbReference>
<evidence type="ECO:0000256" key="10">
    <source>
        <dbReference type="ARBA" id="ARBA00067609"/>
    </source>
</evidence>
<sequence length="374" mass="40818">MSQRDYYEVLGVGRSASQDEIKKAYRKKAMEFHPDRNPDNPEAEALFKEAAEAYDVLRDADKRQRYDKFGHAGVSGNGFGGGGFHSAEDIFSQFGDIFGDLFGFSMGGASRGPRAQAGSDLRYNLNINFRQAAKGDEVTLKIPKRVTCTECEGTGAAPGTKPETCSRCNGRGQVRQSQGPFSISMPCHACSGTGQIISNPCPRCRGAGIVQETKELSVRIPAGVDSGNRLRLRGEGEPGIHGGPPGDLYVVITVEQDKTFRRHGQDLIVTREISFVQASLGDRIEVPTLDDPITVEIPKGTQNGEIFRMHDYGLPSLGYGSNGDLLVEIVVKTPTKLSKRQEELLREFAQLEEDKPMTKAKNLFKKVGKAMGVD</sequence>
<dbReference type="InterPro" id="IPR001623">
    <property type="entry name" value="DnaJ_domain"/>
</dbReference>
<dbReference type="SUPFAM" id="SSF57938">
    <property type="entry name" value="DnaJ/Hsp40 cysteine-rich domain"/>
    <property type="match status" value="1"/>
</dbReference>
<evidence type="ECO:0000259" key="14">
    <source>
        <dbReference type="PROSITE" id="PS51188"/>
    </source>
</evidence>
<evidence type="ECO:0000313" key="15">
    <source>
        <dbReference type="EMBL" id="GFM34605.1"/>
    </source>
</evidence>
<comment type="subunit">
    <text evidence="11">Homodimer.</text>
</comment>
<feature type="repeat" description="CXXCXGXG motif" evidence="11">
    <location>
        <begin position="187"/>
        <end position="194"/>
    </location>
</feature>
<dbReference type="InterPro" id="IPR001305">
    <property type="entry name" value="HSP_DnaJ_Cys-rich_dom"/>
</dbReference>
<feature type="binding site" evidence="11">
    <location>
        <position position="187"/>
    </location>
    <ligand>
        <name>Zn(2+)</name>
        <dbReference type="ChEBI" id="CHEBI:29105"/>
        <label>2</label>
    </ligand>
</feature>
<evidence type="ECO:0000256" key="12">
    <source>
        <dbReference type="PROSITE-ProRule" id="PRU00546"/>
    </source>
</evidence>
<dbReference type="NCBIfam" id="NF008035">
    <property type="entry name" value="PRK10767.1"/>
    <property type="match status" value="1"/>
</dbReference>
<keyword evidence="3 11" id="KW-0677">Repeat</keyword>
<dbReference type="FunFam" id="2.10.230.10:FF:000002">
    <property type="entry name" value="Molecular chaperone DnaJ"/>
    <property type="match status" value="1"/>
</dbReference>
<keyword evidence="4 11" id="KW-0863">Zinc-finger</keyword>
<dbReference type="InterPro" id="IPR012724">
    <property type="entry name" value="DnaJ"/>
</dbReference>
<dbReference type="Pfam" id="PF00226">
    <property type="entry name" value="DnaJ"/>
    <property type="match status" value="1"/>
</dbReference>
<dbReference type="Proteomes" id="UP000503840">
    <property type="component" value="Unassembled WGS sequence"/>
</dbReference>
<comment type="cofactor">
    <cofactor evidence="11">
        <name>Zn(2+)</name>
        <dbReference type="ChEBI" id="CHEBI:29105"/>
    </cofactor>
    <text evidence="11">Binds 2 Zn(2+) ions per monomer.</text>
</comment>
<dbReference type="SUPFAM" id="SSF46565">
    <property type="entry name" value="Chaperone J-domain"/>
    <property type="match status" value="1"/>
</dbReference>
<dbReference type="PANTHER" id="PTHR43096:SF52">
    <property type="entry name" value="DNAJ HOMOLOG 1, MITOCHONDRIAL-RELATED"/>
    <property type="match status" value="1"/>
</dbReference>
<keyword evidence="5 11" id="KW-0862">Zinc</keyword>
<keyword evidence="11" id="KW-0963">Cytoplasm</keyword>
<feature type="binding site" evidence="11">
    <location>
        <position position="190"/>
    </location>
    <ligand>
        <name>Zn(2+)</name>
        <dbReference type="ChEBI" id="CHEBI:29105"/>
        <label>2</label>
    </ligand>
</feature>
<evidence type="ECO:0000256" key="11">
    <source>
        <dbReference type="HAMAP-Rule" id="MF_01152"/>
    </source>
</evidence>
<evidence type="ECO:0000256" key="7">
    <source>
        <dbReference type="ARBA" id="ARBA00023186"/>
    </source>
</evidence>
<name>A0A7J0BN93_9BACT</name>
<evidence type="ECO:0000256" key="2">
    <source>
        <dbReference type="ARBA" id="ARBA00022723"/>
    </source>
</evidence>
<dbReference type="SMART" id="SM00271">
    <property type="entry name" value="DnaJ"/>
    <property type="match status" value="1"/>
</dbReference>
<dbReference type="CDD" id="cd10747">
    <property type="entry name" value="DnaJ_C"/>
    <property type="match status" value="1"/>
</dbReference>
<dbReference type="GO" id="GO:0042026">
    <property type="term" value="P:protein refolding"/>
    <property type="evidence" value="ECO:0007669"/>
    <property type="project" value="TreeGrafter"/>
</dbReference>
<evidence type="ECO:0000256" key="5">
    <source>
        <dbReference type="ARBA" id="ARBA00022833"/>
    </source>
</evidence>